<proteinExistence type="predicted"/>
<feature type="transmembrane region" description="Helical" evidence="9">
    <location>
        <begin position="132"/>
        <end position="149"/>
    </location>
</feature>
<dbReference type="GO" id="GO:0016020">
    <property type="term" value="C:membrane"/>
    <property type="evidence" value="ECO:0007669"/>
    <property type="project" value="UniProtKB-SubCell"/>
</dbReference>
<evidence type="ECO:0000256" key="8">
    <source>
        <dbReference type="ARBA" id="ARBA00023136"/>
    </source>
</evidence>
<dbReference type="InterPro" id="IPR050173">
    <property type="entry name" value="ABC_transporter_C-like"/>
</dbReference>
<dbReference type="GO" id="GO:0140359">
    <property type="term" value="F:ABC-type transporter activity"/>
    <property type="evidence" value="ECO:0007669"/>
    <property type="project" value="InterPro"/>
</dbReference>
<feature type="transmembrane region" description="Helical" evidence="9">
    <location>
        <begin position="18"/>
        <end position="34"/>
    </location>
</feature>
<dbReference type="FunFam" id="1.20.1560.10:FF:000014">
    <property type="entry name" value="Multidrug resistance-associated protein member 4"/>
    <property type="match status" value="1"/>
</dbReference>
<keyword evidence="2" id="KW-0813">Transport</keyword>
<dbReference type="CDD" id="cd18580">
    <property type="entry name" value="ABC_6TM_ABCC_D2"/>
    <property type="match status" value="1"/>
</dbReference>
<feature type="transmembrane region" description="Helical" evidence="9">
    <location>
        <begin position="689"/>
        <end position="709"/>
    </location>
</feature>
<dbReference type="AlphaFoldDB" id="A0A9N9MU59"/>
<dbReference type="CDD" id="cd03244">
    <property type="entry name" value="ABCC_MRP_domain2"/>
    <property type="match status" value="1"/>
</dbReference>
<dbReference type="InterPro" id="IPR044746">
    <property type="entry name" value="ABCC_6TM_D1"/>
</dbReference>
<feature type="transmembrane region" description="Helical" evidence="9">
    <location>
        <begin position="316"/>
        <end position="339"/>
    </location>
</feature>
<dbReference type="InterPro" id="IPR044726">
    <property type="entry name" value="ABCC_6TM_D2"/>
</dbReference>
<evidence type="ECO:0000256" key="1">
    <source>
        <dbReference type="ARBA" id="ARBA00004141"/>
    </source>
</evidence>
<dbReference type="SUPFAM" id="SSF90123">
    <property type="entry name" value="ABC transporter transmembrane region"/>
    <property type="match status" value="2"/>
</dbReference>
<evidence type="ECO:0000256" key="7">
    <source>
        <dbReference type="ARBA" id="ARBA00022989"/>
    </source>
</evidence>
<keyword evidence="13" id="KW-1185">Reference proteome</keyword>
<comment type="subcellular location">
    <subcellularLocation>
        <location evidence="1">Membrane</location>
        <topology evidence="1">Multi-pass membrane protein</topology>
    </subcellularLocation>
</comment>
<evidence type="ECO:0000256" key="9">
    <source>
        <dbReference type="SAM" id="Phobius"/>
    </source>
</evidence>
<dbReference type="SMART" id="SM00382">
    <property type="entry name" value="AAA"/>
    <property type="match status" value="2"/>
</dbReference>
<sequence>MDYISGNSKSENYNPRETASIFSLATFFYNYGILKKGKKKDIEEKDIFRVLPQFEAESLGDKLEYKWKQEKKRSKNASIATCLTKCFGWTYLCYAVVQLTFSTAVILLTPLTFSKFVAYFEPGQTSLTTRDAFKYAFAIIGLNLFNVFYNNHFVQLVIEYSMRVRTAVCSLIYRKALKLSPIALGDVSIGKVVTLMSKDVLSIDSGLMFLKDAIIGLLQLAVVSYILYQKVGVSAFPAVGVILVIIPIQLFTGKKTMDCRIETAKKTDSRFKLLQETLSAIKIIKMYTWRDYFEKLIHKARLIETDKIKIVYYLKAFIVSLGGSAINIAFYALIVSYIATGNNVDAETIYYAQACLGTIRMSIALSIPLGIAQVSDMIAALSRIRAFLNAKEIKKPLRNPTKNPKLHLSNVQVVINNKEILKSVSLNITNQGLLLIAGNVGSGKSALLKTILGEYPVSEGDLITEGTFSYATEEPWLFPSTIRQNILFGQPFNERKYQEVLNMCALTYDINQFDKMDQTIVGDRGINLSKGQQARISLARAIYKDSDIYLIDDCLSSVDNHVNKHIFNECIRKFLKEKICLFVTNNINNIKTVNNSDILFIENGATLTLDQQRDALDKRITYYIDEDNIDNKWKESMRISQLNDEESISEDFNEIDNLLESNGHSTLDENLYHETKKEGKVLWNNYVRFFRFIGGIFVTIYMLVVFAAAQFCASYSDKLISLWVNLEPKITNLTLHNLTNTSDYQESIKSREQFFNIYTILTVGMLIMFLLRSYSSFFFCMNGARKLHRAMVKSMLSAYMYFYDDHFIGNIINRLSKDFHIIDEYIPFLVFEWYRLFFAVVGVFILVATVNWTFFIPAAFLLVKLVLMQKLYQPAGRSLRRLEATTRSPIIGYLNSTLEGLAIIRASEQQNKLQAEFDKHQDLFTSTSYMNTTTSRFFQFVLDISGVFFMVGIIMKLVVFPEGAKPGDVGLAISQATMLSMLLQYTVKQLTEIENVMTSIERVFEYTDVKGEPKAGKTPTNWPSNGNIRFNDVSLTYKTDGKTVLKNISFEIEGQMKVGIVGRTGAGKSSIISSLFRLYNFDGQISIDDENINGLSLDYLRSHISLIPQDPVLFSGTIRTNIDPFNKYSDADIWKALGKVHMKSSVTSLNKIIDDLSATYSSGQKQLICLARALVQNNKIIVLDEATANLDPETDQLLQKTVKECFVNCTVITIAHRLHSVLSCDKVLVLDAGRIVEYDEPDTLLENANGYLYKMVKEESCLSL</sequence>
<protein>
    <submittedName>
        <fullName evidence="12">Uncharacterized protein</fullName>
    </submittedName>
</protein>
<keyword evidence="8 9" id="KW-0472">Membrane</keyword>
<dbReference type="FunFam" id="3.40.50.300:FF:000973">
    <property type="entry name" value="Multidrug resistance-associated protein 4"/>
    <property type="match status" value="1"/>
</dbReference>
<dbReference type="InterPro" id="IPR027417">
    <property type="entry name" value="P-loop_NTPase"/>
</dbReference>
<evidence type="ECO:0000256" key="5">
    <source>
        <dbReference type="ARBA" id="ARBA00022741"/>
    </source>
</evidence>
<dbReference type="EMBL" id="OU892281">
    <property type="protein sequence ID" value="CAG9768733.1"/>
    <property type="molecule type" value="Genomic_DNA"/>
</dbReference>
<dbReference type="Pfam" id="PF00664">
    <property type="entry name" value="ABC_membrane"/>
    <property type="match status" value="2"/>
</dbReference>
<evidence type="ECO:0000313" key="12">
    <source>
        <dbReference type="EMBL" id="CAG9768733.1"/>
    </source>
</evidence>
<dbReference type="CDD" id="cd03250">
    <property type="entry name" value="ABCC_MRP_domain1"/>
    <property type="match status" value="1"/>
</dbReference>
<dbReference type="PROSITE" id="PS50929">
    <property type="entry name" value="ABC_TM1F"/>
    <property type="match status" value="2"/>
</dbReference>
<feature type="domain" description="ABC transmembrane type-1" evidence="11">
    <location>
        <begin position="757"/>
        <end position="995"/>
    </location>
</feature>
<feature type="transmembrane region" description="Helical" evidence="9">
    <location>
        <begin position="206"/>
        <end position="228"/>
    </location>
</feature>
<dbReference type="FunFam" id="1.20.1560.10:FF:000026">
    <property type="entry name" value="Multidrug resistance-associated protein lethal(2)03659"/>
    <property type="match status" value="1"/>
</dbReference>
<reference evidence="12" key="1">
    <citation type="submission" date="2022-01" db="EMBL/GenBank/DDBJ databases">
        <authorList>
            <person name="King R."/>
        </authorList>
    </citation>
    <scope>NUCLEOTIDE SEQUENCE</scope>
</reference>
<dbReference type="PROSITE" id="PS50893">
    <property type="entry name" value="ABC_TRANSPORTER_2"/>
    <property type="match status" value="2"/>
</dbReference>
<feature type="transmembrane region" description="Helical" evidence="9">
    <location>
        <begin position="234"/>
        <end position="252"/>
    </location>
</feature>
<feature type="transmembrane region" description="Helical" evidence="9">
    <location>
        <begin position="757"/>
        <end position="781"/>
    </location>
</feature>
<name>A0A9N9MU59_9CUCU</name>
<dbReference type="InterPro" id="IPR017871">
    <property type="entry name" value="ABC_transporter-like_CS"/>
</dbReference>
<dbReference type="Gene3D" id="3.40.50.300">
    <property type="entry name" value="P-loop containing nucleotide triphosphate hydrolases"/>
    <property type="match status" value="2"/>
</dbReference>
<dbReference type="CDD" id="cd18579">
    <property type="entry name" value="ABC_6TM_ABCC_D1"/>
    <property type="match status" value="1"/>
</dbReference>
<dbReference type="InterPro" id="IPR003439">
    <property type="entry name" value="ABC_transporter-like_ATP-bd"/>
</dbReference>
<keyword evidence="3 9" id="KW-0812">Transmembrane</keyword>
<feature type="transmembrane region" description="Helical" evidence="9">
    <location>
        <begin position="359"/>
        <end position="381"/>
    </location>
</feature>
<gene>
    <name evidence="12" type="ORF">CEUTPL_LOCUS9257</name>
</gene>
<evidence type="ECO:0000259" key="11">
    <source>
        <dbReference type="PROSITE" id="PS50929"/>
    </source>
</evidence>
<accession>A0A9N9MU59</accession>
<dbReference type="GO" id="GO:0016887">
    <property type="term" value="F:ATP hydrolysis activity"/>
    <property type="evidence" value="ECO:0007669"/>
    <property type="project" value="InterPro"/>
</dbReference>
<feature type="transmembrane region" description="Helical" evidence="9">
    <location>
        <begin position="91"/>
        <end position="112"/>
    </location>
</feature>
<evidence type="ECO:0000313" key="13">
    <source>
        <dbReference type="Proteomes" id="UP001152799"/>
    </source>
</evidence>
<dbReference type="OrthoDB" id="6500128at2759"/>
<dbReference type="GO" id="GO:0005524">
    <property type="term" value="F:ATP binding"/>
    <property type="evidence" value="ECO:0007669"/>
    <property type="project" value="UniProtKB-KW"/>
</dbReference>
<dbReference type="PANTHER" id="PTHR24223:SF448">
    <property type="entry name" value="FI20146P1-RELATED"/>
    <property type="match status" value="1"/>
</dbReference>
<evidence type="ECO:0000256" key="6">
    <source>
        <dbReference type="ARBA" id="ARBA00022840"/>
    </source>
</evidence>
<dbReference type="FunFam" id="3.40.50.300:FF:000163">
    <property type="entry name" value="Multidrug resistance-associated protein member 4"/>
    <property type="match status" value="1"/>
</dbReference>
<keyword evidence="5" id="KW-0547">Nucleotide-binding</keyword>
<dbReference type="Proteomes" id="UP001152799">
    <property type="component" value="Chromosome 5"/>
</dbReference>
<feature type="domain" description="ABC transporter" evidence="10">
    <location>
        <begin position="406"/>
        <end position="628"/>
    </location>
</feature>
<feature type="domain" description="ABC transmembrane type-1" evidence="11">
    <location>
        <begin position="99"/>
        <end position="363"/>
    </location>
</feature>
<keyword evidence="7 9" id="KW-1133">Transmembrane helix</keyword>
<dbReference type="InterPro" id="IPR011527">
    <property type="entry name" value="ABC1_TM_dom"/>
</dbReference>
<dbReference type="Gene3D" id="1.20.1560.10">
    <property type="entry name" value="ABC transporter type 1, transmembrane domain"/>
    <property type="match status" value="2"/>
</dbReference>
<feature type="domain" description="ABC transporter" evidence="10">
    <location>
        <begin position="1028"/>
        <end position="1257"/>
    </location>
</feature>
<keyword evidence="4" id="KW-0677">Repeat</keyword>
<evidence type="ECO:0000259" key="10">
    <source>
        <dbReference type="PROSITE" id="PS50893"/>
    </source>
</evidence>
<evidence type="ECO:0000256" key="2">
    <source>
        <dbReference type="ARBA" id="ARBA00022448"/>
    </source>
</evidence>
<evidence type="ECO:0000256" key="3">
    <source>
        <dbReference type="ARBA" id="ARBA00022692"/>
    </source>
</evidence>
<organism evidence="12 13">
    <name type="scientific">Ceutorhynchus assimilis</name>
    <name type="common">cabbage seed weevil</name>
    <dbReference type="NCBI Taxonomy" id="467358"/>
    <lineage>
        <taxon>Eukaryota</taxon>
        <taxon>Metazoa</taxon>
        <taxon>Ecdysozoa</taxon>
        <taxon>Arthropoda</taxon>
        <taxon>Hexapoda</taxon>
        <taxon>Insecta</taxon>
        <taxon>Pterygota</taxon>
        <taxon>Neoptera</taxon>
        <taxon>Endopterygota</taxon>
        <taxon>Coleoptera</taxon>
        <taxon>Polyphaga</taxon>
        <taxon>Cucujiformia</taxon>
        <taxon>Curculionidae</taxon>
        <taxon>Ceutorhynchinae</taxon>
        <taxon>Ceutorhynchus</taxon>
    </lineage>
</organism>
<keyword evidence="6" id="KW-0067">ATP-binding</keyword>
<feature type="transmembrane region" description="Helical" evidence="9">
    <location>
        <begin position="825"/>
        <end position="848"/>
    </location>
</feature>
<dbReference type="InterPro" id="IPR003593">
    <property type="entry name" value="AAA+_ATPase"/>
</dbReference>
<dbReference type="PROSITE" id="PS00211">
    <property type="entry name" value="ABC_TRANSPORTER_1"/>
    <property type="match status" value="2"/>
</dbReference>
<dbReference type="InterPro" id="IPR036640">
    <property type="entry name" value="ABC1_TM_sf"/>
</dbReference>
<dbReference type="PANTHER" id="PTHR24223">
    <property type="entry name" value="ATP-BINDING CASSETTE SUB-FAMILY C"/>
    <property type="match status" value="1"/>
</dbReference>
<dbReference type="Pfam" id="PF00005">
    <property type="entry name" value="ABC_tran"/>
    <property type="match status" value="2"/>
</dbReference>
<dbReference type="SUPFAM" id="SSF52540">
    <property type="entry name" value="P-loop containing nucleoside triphosphate hydrolases"/>
    <property type="match status" value="2"/>
</dbReference>
<evidence type="ECO:0000256" key="4">
    <source>
        <dbReference type="ARBA" id="ARBA00022737"/>
    </source>
</evidence>